<evidence type="ECO:0000259" key="1">
    <source>
        <dbReference type="Pfam" id="PF09361"/>
    </source>
</evidence>
<organism evidence="2 3">
    <name type="scientific">Rhodobium gokarnense</name>
    <dbReference type="NCBI Taxonomy" id="364296"/>
    <lineage>
        <taxon>Bacteria</taxon>
        <taxon>Pseudomonadati</taxon>
        <taxon>Pseudomonadota</taxon>
        <taxon>Alphaproteobacteria</taxon>
        <taxon>Hyphomicrobiales</taxon>
        <taxon>Rhodobiaceae</taxon>
        <taxon>Rhodobium</taxon>
    </lineage>
</organism>
<dbReference type="Pfam" id="PF09361">
    <property type="entry name" value="Phasin_2"/>
    <property type="match status" value="1"/>
</dbReference>
<dbReference type="EMBL" id="JAOQNS010000001">
    <property type="protein sequence ID" value="MCW2305904.1"/>
    <property type="molecule type" value="Genomic_DNA"/>
</dbReference>
<comment type="caution">
    <text evidence="2">The sequence shown here is derived from an EMBL/GenBank/DDBJ whole genome shotgun (WGS) entry which is preliminary data.</text>
</comment>
<keyword evidence="3" id="KW-1185">Reference proteome</keyword>
<dbReference type="InterPro" id="IPR018968">
    <property type="entry name" value="Phasin"/>
</dbReference>
<protein>
    <recommendedName>
        <fullName evidence="1">Phasin domain-containing protein</fullName>
    </recommendedName>
</protein>
<evidence type="ECO:0000313" key="2">
    <source>
        <dbReference type="EMBL" id="MCW2305904.1"/>
    </source>
</evidence>
<gene>
    <name evidence="2" type="ORF">M2319_000220</name>
</gene>
<feature type="domain" description="Phasin" evidence="1">
    <location>
        <begin position="26"/>
        <end position="113"/>
    </location>
</feature>
<evidence type="ECO:0000313" key="3">
    <source>
        <dbReference type="Proteomes" id="UP001209755"/>
    </source>
</evidence>
<accession>A0ABT3H685</accession>
<sequence length="131" mass="14204">MTTKRTKQAATMAAGMPAAFLPEAMSTGLVAMARTQSRLATTAIDTNVEVLDFLRNRLQKDRDLIDEIADCKDAMEMMDAWLGFWSEAFTGYTDEFTKVAFANVKTASDAVQEISREATVGTDAGGIRPAA</sequence>
<proteinExistence type="predicted"/>
<name>A0ABT3H685_9HYPH</name>
<dbReference type="Proteomes" id="UP001209755">
    <property type="component" value="Unassembled WGS sequence"/>
</dbReference>
<dbReference type="RefSeq" id="WP_264599583.1">
    <property type="nucleotide sequence ID" value="NZ_JAOQNS010000001.1"/>
</dbReference>
<reference evidence="3" key="1">
    <citation type="submission" date="2023-07" db="EMBL/GenBank/DDBJ databases">
        <title>Genome sequencing of Purple Non-Sulfur Bacteria from various extreme environments.</title>
        <authorList>
            <person name="Mayer M."/>
        </authorList>
    </citation>
    <scope>NUCLEOTIDE SEQUENCE [LARGE SCALE GENOMIC DNA]</scope>
    <source>
        <strain evidence="3">DSM 17935</strain>
    </source>
</reference>